<keyword evidence="3" id="KW-0812">Transmembrane</keyword>
<name>A0ABQ5UW70_9PROT</name>
<feature type="chain" id="PRO_5045561277" description="Transporter" evidence="7">
    <location>
        <begin position="27"/>
        <end position="423"/>
    </location>
</feature>
<evidence type="ECO:0000313" key="8">
    <source>
        <dbReference type="EMBL" id="GLQ19518.1"/>
    </source>
</evidence>
<dbReference type="Proteomes" id="UP001161390">
    <property type="component" value="Unassembled WGS sequence"/>
</dbReference>
<keyword evidence="5" id="KW-0998">Cell outer membrane</keyword>
<evidence type="ECO:0000256" key="6">
    <source>
        <dbReference type="SAM" id="Coils"/>
    </source>
</evidence>
<gene>
    <name evidence="8" type="ORF">GCM10007854_04730</name>
</gene>
<evidence type="ECO:0000256" key="2">
    <source>
        <dbReference type="ARBA" id="ARBA00022452"/>
    </source>
</evidence>
<reference evidence="8" key="2">
    <citation type="submission" date="2023-01" db="EMBL/GenBank/DDBJ databases">
        <title>Draft genome sequence of Algimonas porphyrae strain NBRC 108216.</title>
        <authorList>
            <person name="Sun Q."/>
            <person name="Mori K."/>
        </authorList>
    </citation>
    <scope>NUCLEOTIDE SEQUENCE</scope>
    <source>
        <strain evidence="8">NBRC 108216</strain>
    </source>
</reference>
<feature type="coiled-coil region" evidence="6">
    <location>
        <begin position="134"/>
        <end position="168"/>
    </location>
</feature>
<evidence type="ECO:0000256" key="1">
    <source>
        <dbReference type="ARBA" id="ARBA00004442"/>
    </source>
</evidence>
<comment type="subcellular location">
    <subcellularLocation>
        <location evidence="1">Cell outer membrane</location>
    </subcellularLocation>
</comment>
<keyword evidence="7" id="KW-0732">Signal</keyword>
<feature type="signal peptide" evidence="7">
    <location>
        <begin position="1"/>
        <end position="26"/>
    </location>
</feature>
<dbReference type="PANTHER" id="PTHR30026">
    <property type="entry name" value="OUTER MEMBRANE PROTEIN TOLC"/>
    <property type="match status" value="1"/>
</dbReference>
<dbReference type="PANTHER" id="PTHR30026:SF20">
    <property type="entry name" value="OUTER MEMBRANE PROTEIN TOLC"/>
    <property type="match status" value="1"/>
</dbReference>
<accession>A0ABQ5UW70</accession>
<dbReference type="Gene3D" id="1.20.1600.10">
    <property type="entry name" value="Outer membrane efflux proteins (OEP)"/>
    <property type="match status" value="1"/>
</dbReference>
<dbReference type="SUPFAM" id="SSF56954">
    <property type="entry name" value="Outer membrane efflux proteins (OEP)"/>
    <property type="match status" value="1"/>
</dbReference>
<protein>
    <recommendedName>
        <fullName evidence="10">Transporter</fullName>
    </recommendedName>
</protein>
<evidence type="ECO:0000256" key="4">
    <source>
        <dbReference type="ARBA" id="ARBA00023136"/>
    </source>
</evidence>
<evidence type="ECO:0000256" key="5">
    <source>
        <dbReference type="ARBA" id="ARBA00023237"/>
    </source>
</evidence>
<dbReference type="EMBL" id="BSNJ01000001">
    <property type="protein sequence ID" value="GLQ19518.1"/>
    <property type="molecule type" value="Genomic_DNA"/>
</dbReference>
<keyword evidence="2" id="KW-1134">Transmembrane beta strand</keyword>
<evidence type="ECO:0008006" key="10">
    <source>
        <dbReference type="Google" id="ProtNLM"/>
    </source>
</evidence>
<keyword evidence="6" id="KW-0175">Coiled coil</keyword>
<keyword evidence="4" id="KW-0472">Membrane</keyword>
<sequence>MRPFIYKTFAGFAVLLTIPAPSFAQASSPQTNLSQVSLSELDARLRAYPQLDAFNLRADAERERGSAATALPDPEITMGLNNFPLFDPSFTEYLPTNKSIGLRQRFPNGDRRDAVRDEAFARASRLDAARAARLAELRADLRVQLVTLQRLQDQLVLLDARLAKYAELDEIVLAEVDAGQPSLFRLAEIEGERAEVGRSRVALRAEQRQAEARLRELVEIVPVGINIDPSLREWNAQASAFHAVRVAQETIGIFSSRIDAARADYKPDWGVQATYQQRENGRNFDGDDWVSIGVTVSVPLWKKQKLDPQLRAAQADRSAAMADVQTAARAALSRYEALDAERLAARDAVRVIETKIAAVGQALADRMVVYESGLGGYAPILDGEIAVLALRGDIVVERAREDVAIIRMNGLQVGGFDGGEVQP</sequence>
<keyword evidence="9" id="KW-1185">Reference proteome</keyword>
<evidence type="ECO:0000256" key="3">
    <source>
        <dbReference type="ARBA" id="ARBA00022692"/>
    </source>
</evidence>
<comment type="caution">
    <text evidence="8">The sequence shown here is derived from an EMBL/GenBank/DDBJ whole genome shotgun (WGS) entry which is preliminary data.</text>
</comment>
<dbReference type="RefSeq" id="WP_284369267.1">
    <property type="nucleotide sequence ID" value="NZ_BSNJ01000001.1"/>
</dbReference>
<evidence type="ECO:0000313" key="9">
    <source>
        <dbReference type="Proteomes" id="UP001161390"/>
    </source>
</evidence>
<organism evidence="8 9">
    <name type="scientific">Algimonas porphyrae</name>
    <dbReference type="NCBI Taxonomy" id="1128113"/>
    <lineage>
        <taxon>Bacteria</taxon>
        <taxon>Pseudomonadati</taxon>
        <taxon>Pseudomonadota</taxon>
        <taxon>Alphaproteobacteria</taxon>
        <taxon>Maricaulales</taxon>
        <taxon>Robiginitomaculaceae</taxon>
        <taxon>Algimonas</taxon>
    </lineage>
</organism>
<dbReference type="InterPro" id="IPR051906">
    <property type="entry name" value="TolC-like"/>
</dbReference>
<evidence type="ECO:0000256" key="7">
    <source>
        <dbReference type="SAM" id="SignalP"/>
    </source>
</evidence>
<proteinExistence type="predicted"/>
<reference evidence="8" key="1">
    <citation type="journal article" date="2014" name="Int. J. Syst. Evol. Microbiol.">
        <title>Complete genome of a new Firmicutes species belonging to the dominant human colonic microbiota ('Ruminococcus bicirculans') reveals two chromosomes and a selective capacity to utilize plant glucans.</title>
        <authorList>
            <consortium name="NISC Comparative Sequencing Program"/>
            <person name="Wegmann U."/>
            <person name="Louis P."/>
            <person name="Goesmann A."/>
            <person name="Henrissat B."/>
            <person name="Duncan S.H."/>
            <person name="Flint H.J."/>
        </authorList>
    </citation>
    <scope>NUCLEOTIDE SEQUENCE</scope>
    <source>
        <strain evidence="8">NBRC 108216</strain>
    </source>
</reference>